<feature type="non-terminal residue" evidence="1">
    <location>
        <position position="1"/>
    </location>
</feature>
<sequence length="95" mass="11357">GKRNFYSYAESYKAEQQKITKCEKTSLNKVLKLLKYTFANKYKTALIYHSNPPGFMPGSEIKQVYKFNYDRLTHETPYTFTIYNNETKFIFLKNE</sequence>
<gene>
    <name evidence="1" type="ORF">EBV32_06270</name>
</gene>
<name>A0A964V155_9PROT</name>
<dbReference type="EMBL" id="RGET01000229">
    <property type="protein sequence ID" value="NBN88675.1"/>
    <property type="molecule type" value="Genomic_DNA"/>
</dbReference>
<proteinExistence type="predicted"/>
<accession>A0A964V155</accession>
<dbReference type="AlphaFoldDB" id="A0A964V155"/>
<evidence type="ECO:0000313" key="2">
    <source>
        <dbReference type="Proteomes" id="UP000713222"/>
    </source>
</evidence>
<dbReference type="Proteomes" id="UP000713222">
    <property type="component" value="Unassembled WGS sequence"/>
</dbReference>
<organism evidence="1 2">
    <name type="scientific">Candidatus Fonsibacter lacus</name>
    <dbReference type="NCBI Taxonomy" id="2576439"/>
    <lineage>
        <taxon>Bacteria</taxon>
        <taxon>Pseudomonadati</taxon>
        <taxon>Pseudomonadota</taxon>
        <taxon>Alphaproteobacteria</taxon>
        <taxon>Candidatus Pelagibacterales</taxon>
        <taxon>Candidatus Pelagibacterales incertae sedis</taxon>
        <taxon>Candidatus Fonsibacter</taxon>
    </lineage>
</organism>
<evidence type="ECO:0000313" key="1">
    <source>
        <dbReference type="EMBL" id="NBN88675.1"/>
    </source>
</evidence>
<protein>
    <submittedName>
        <fullName evidence="1">Uncharacterized protein</fullName>
    </submittedName>
</protein>
<reference evidence="1" key="1">
    <citation type="submission" date="2018-10" db="EMBL/GenBank/DDBJ databases">
        <title>Iterative Subtractive Binning of Freshwater Chronoseries Metagenomes Recovers Nearly Complete Genomes from over Four Hundred Novel Species.</title>
        <authorList>
            <person name="Rodriguez-R L.M."/>
            <person name="Tsementzi D."/>
            <person name="Luo C."/>
            <person name="Konstantinidis K.T."/>
        </authorList>
    </citation>
    <scope>NUCLEOTIDE SEQUENCE</scope>
    <source>
        <strain evidence="1">WB7_6_001</strain>
    </source>
</reference>
<comment type="caution">
    <text evidence="1">The sequence shown here is derived from an EMBL/GenBank/DDBJ whole genome shotgun (WGS) entry which is preliminary data.</text>
</comment>